<comment type="similarity">
    <text evidence="9">Belongs to the SUA5 family. TsaC subfamily.</text>
</comment>
<dbReference type="GO" id="GO:0005737">
    <property type="term" value="C:cytoplasm"/>
    <property type="evidence" value="ECO:0007669"/>
    <property type="project" value="UniProtKB-SubCell"/>
</dbReference>
<dbReference type="AlphaFoldDB" id="A0A142B6C9"/>
<dbReference type="GO" id="GO:0003725">
    <property type="term" value="F:double-stranded RNA binding"/>
    <property type="evidence" value="ECO:0007669"/>
    <property type="project" value="InterPro"/>
</dbReference>
<dbReference type="Pfam" id="PF01300">
    <property type="entry name" value="Sua5_yciO_yrdC"/>
    <property type="match status" value="1"/>
</dbReference>
<accession>A0A142B6C9</accession>
<dbReference type="GO" id="GO:0061710">
    <property type="term" value="F:L-threonylcarbamoyladenylate synthase"/>
    <property type="evidence" value="ECO:0007669"/>
    <property type="project" value="UniProtKB-EC"/>
</dbReference>
<dbReference type="NCBIfam" id="TIGR00057">
    <property type="entry name" value="L-threonylcarbamoyladenylate synthase"/>
    <property type="match status" value="1"/>
</dbReference>
<keyword evidence="7 9" id="KW-0067">ATP-binding</keyword>
<dbReference type="InterPro" id="IPR050156">
    <property type="entry name" value="TC-AMP_synthase_SUA5"/>
</dbReference>
<evidence type="ECO:0000256" key="5">
    <source>
        <dbReference type="ARBA" id="ARBA00022695"/>
    </source>
</evidence>
<feature type="domain" description="YrdC-like" evidence="11">
    <location>
        <begin position="25"/>
        <end position="208"/>
    </location>
</feature>
<dbReference type="InterPro" id="IPR023535">
    <property type="entry name" value="TC-AMP_synthase"/>
</dbReference>
<dbReference type="EC" id="2.7.7.87" evidence="9"/>
<dbReference type="GO" id="GO:0006450">
    <property type="term" value="P:regulation of translational fidelity"/>
    <property type="evidence" value="ECO:0007669"/>
    <property type="project" value="TreeGrafter"/>
</dbReference>
<evidence type="ECO:0000256" key="3">
    <source>
        <dbReference type="ARBA" id="ARBA00022679"/>
    </source>
</evidence>
<evidence type="ECO:0000256" key="6">
    <source>
        <dbReference type="ARBA" id="ARBA00022741"/>
    </source>
</evidence>
<comment type="subcellular location">
    <subcellularLocation>
        <location evidence="1 9">Cytoplasm</location>
    </subcellularLocation>
</comment>
<dbReference type="RefSeq" id="WP_236632082.1">
    <property type="nucleotide sequence ID" value="NZ_CP013251.1"/>
</dbReference>
<dbReference type="HAMAP" id="MF_01852">
    <property type="entry name" value="TsaC"/>
    <property type="match status" value="1"/>
</dbReference>
<gene>
    <name evidence="9 12" type="primary">tsaC</name>
    <name evidence="12" type="ORF">EZMO1_0031</name>
</gene>
<dbReference type="Proteomes" id="UP000071065">
    <property type="component" value="Chromosome"/>
</dbReference>
<keyword evidence="3 9" id="KW-0808">Transferase</keyword>
<feature type="region of interest" description="Disordered" evidence="10">
    <location>
        <begin position="1"/>
        <end position="25"/>
    </location>
</feature>
<dbReference type="Gene3D" id="3.90.870.10">
    <property type="entry name" value="DHBP synthase"/>
    <property type="match status" value="1"/>
</dbReference>
<dbReference type="FunFam" id="3.90.870.10:FF:000004">
    <property type="entry name" value="Threonylcarbamoyl-AMP synthase"/>
    <property type="match status" value="1"/>
</dbReference>
<evidence type="ECO:0000256" key="7">
    <source>
        <dbReference type="ARBA" id="ARBA00022840"/>
    </source>
</evidence>
<dbReference type="EMBL" id="CP013251">
    <property type="protein sequence ID" value="AMO54305.1"/>
    <property type="molecule type" value="Genomic_DNA"/>
</dbReference>
<name>A0A142B6C9_9GAMM</name>
<dbReference type="GO" id="GO:0002949">
    <property type="term" value="P:tRNA threonylcarbamoyladenosine modification"/>
    <property type="evidence" value="ECO:0007669"/>
    <property type="project" value="UniProtKB-UniRule"/>
</dbReference>
<evidence type="ECO:0000256" key="1">
    <source>
        <dbReference type="ARBA" id="ARBA00004496"/>
    </source>
</evidence>
<dbReference type="GO" id="GO:0005524">
    <property type="term" value="F:ATP binding"/>
    <property type="evidence" value="ECO:0007669"/>
    <property type="project" value="UniProtKB-UniRule"/>
</dbReference>
<organism evidence="12 13">
    <name type="scientific">Endozoicomonas montiporae CL-33</name>
    <dbReference type="NCBI Taxonomy" id="570277"/>
    <lineage>
        <taxon>Bacteria</taxon>
        <taxon>Pseudomonadati</taxon>
        <taxon>Pseudomonadota</taxon>
        <taxon>Gammaproteobacteria</taxon>
        <taxon>Oceanospirillales</taxon>
        <taxon>Endozoicomonadaceae</taxon>
        <taxon>Endozoicomonas</taxon>
    </lineage>
</organism>
<dbReference type="InterPro" id="IPR006070">
    <property type="entry name" value="Sua5-like_dom"/>
</dbReference>
<dbReference type="PANTHER" id="PTHR17490">
    <property type="entry name" value="SUA5"/>
    <property type="match status" value="1"/>
</dbReference>
<dbReference type="InterPro" id="IPR017945">
    <property type="entry name" value="DHBP_synth_RibB-like_a/b_dom"/>
</dbReference>
<reference evidence="12 13" key="1">
    <citation type="journal article" date="2016" name="Front. Microbiol.">
        <title>Genomic Insight into the Host-Endosymbiont Relationship of Endozoicomonas montiporae CL-33(T) with its Coral Host.</title>
        <authorList>
            <person name="Ding J.-Y."/>
            <person name="Shiu J.-H."/>
            <person name="Chen W.-M."/>
            <person name="Chiang Y.-R."/>
            <person name="Tang S.-L."/>
        </authorList>
    </citation>
    <scope>NUCLEOTIDE SEQUENCE [LARGE SCALE GENOMIC DNA]</scope>
    <source>
        <strain evidence="12 13">CL-33</strain>
    </source>
</reference>
<evidence type="ECO:0000259" key="11">
    <source>
        <dbReference type="PROSITE" id="PS51163"/>
    </source>
</evidence>
<dbReference type="PANTHER" id="PTHR17490:SF18">
    <property type="entry name" value="THREONYLCARBAMOYL-AMP SYNTHASE"/>
    <property type="match status" value="1"/>
</dbReference>
<keyword evidence="2 9" id="KW-0963">Cytoplasm</keyword>
<evidence type="ECO:0000256" key="9">
    <source>
        <dbReference type="HAMAP-Rule" id="MF_01852"/>
    </source>
</evidence>
<evidence type="ECO:0000256" key="8">
    <source>
        <dbReference type="ARBA" id="ARBA00048366"/>
    </source>
</evidence>
<keyword evidence="6 9" id="KW-0547">Nucleotide-binding</keyword>
<dbReference type="GO" id="GO:0000049">
    <property type="term" value="F:tRNA binding"/>
    <property type="evidence" value="ECO:0007669"/>
    <property type="project" value="TreeGrafter"/>
</dbReference>
<protein>
    <recommendedName>
        <fullName evidence="9">Threonylcarbamoyl-AMP synthase</fullName>
        <shortName evidence="9">TC-AMP synthase</shortName>
        <ecNumber evidence="9">2.7.7.87</ecNumber>
    </recommendedName>
    <alternativeName>
        <fullName evidence="9">L-threonylcarbamoyladenylate synthase</fullName>
    </alternativeName>
    <alternativeName>
        <fullName evidence="9">t(6)A37 threonylcarbamoyladenosine biosynthesis protein TsaC</fullName>
    </alternativeName>
    <alternativeName>
        <fullName evidence="9">tRNA threonylcarbamoyladenosine biosynthesis protein TsaC</fullName>
    </alternativeName>
</protein>
<evidence type="ECO:0000313" key="12">
    <source>
        <dbReference type="EMBL" id="AMO54305.1"/>
    </source>
</evidence>
<dbReference type="SUPFAM" id="SSF55821">
    <property type="entry name" value="YrdC/RibB"/>
    <property type="match status" value="1"/>
</dbReference>
<evidence type="ECO:0000256" key="4">
    <source>
        <dbReference type="ARBA" id="ARBA00022694"/>
    </source>
</evidence>
<proteinExistence type="inferred from homology"/>
<comment type="catalytic activity">
    <reaction evidence="8 9">
        <text>L-threonine + hydrogencarbonate + ATP = L-threonylcarbamoyladenylate + diphosphate + H2O</text>
        <dbReference type="Rhea" id="RHEA:36407"/>
        <dbReference type="ChEBI" id="CHEBI:15377"/>
        <dbReference type="ChEBI" id="CHEBI:17544"/>
        <dbReference type="ChEBI" id="CHEBI:30616"/>
        <dbReference type="ChEBI" id="CHEBI:33019"/>
        <dbReference type="ChEBI" id="CHEBI:57926"/>
        <dbReference type="ChEBI" id="CHEBI:73682"/>
        <dbReference type="EC" id="2.7.7.87"/>
    </reaction>
</comment>
<comment type="function">
    <text evidence="9">Required for the formation of a threonylcarbamoyl group on adenosine at position 37 (t(6)A37) in tRNAs that read codons beginning with adenine. Catalyzes the conversion of L-threonine, HCO(3)(-)/CO(2) and ATP to give threonylcarbamoyl-AMP (TC-AMP) as the acyladenylate intermediate, with the release of diphosphate.</text>
</comment>
<dbReference type="STRING" id="570277.EZMO1_0031"/>
<evidence type="ECO:0000256" key="10">
    <source>
        <dbReference type="SAM" id="MobiDB-lite"/>
    </source>
</evidence>
<dbReference type="PATRIC" id="fig|570277.3.peg.29"/>
<evidence type="ECO:0000313" key="13">
    <source>
        <dbReference type="Proteomes" id="UP000071065"/>
    </source>
</evidence>
<sequence>MTATPDVNSGMTLEQATPETTPNNNLSTAQAAVTVHQGGVIAYPTEAVWGLGCDPWNRDAVYRILDIKARPVEKGMILVAASEAQIAPLLEPLTATQRQALSDSWPGPFTWLIPDINHWVPDWVKGQFDTVAVRISDHPVVQALCEAAGHPLISTSANRAGEPPLLTEQSLHQHFGAEVDLIVPGKTGSQNTPSEIRDLRTGQVIRSG</sequence>
<evidence type="ECO:0000256" key="2">
    <source>
        <dbReference type="ARBA" id="ARBA00022490"/>
    </source>
</evidence>
<keyword evidence="5 9" id="KW-0548">Nucleotidyltransferase</keyword>
<dbReference type="PROSITE" id="PS51163">
    <property type="entry name" value="YRDC"/>
    <property type="match status" value="1"/>
</dbReference>
<dbReference type="KEGG" id="emp:EZMO1_0031"/>
<keyword evidence="4 9" id="KW-0819">tRNA processing</keyword>